<feature type="domain" description="Cytochrome c" evidence="9">
    <location>
        <begin position="103"/>
        <end position="209"/>
    </location>
</feature>
<evidence type="ECO:0000256" key="3">
    <source>
        <dbReference type="ARBA" id="ARBA00022723"/>
    </source>
</evidence>
<evidence type="ECO:0000256" key="7">
    <source>
        <dbReference type="SAM" id="Coils"/>
    </source>
</evidence>
<dbReference type="GO" id="GO:0009055">
    <property type="term" value="F:electron transfer activity"/>
    <property type="evidence" value="ECO:0007669"/>
    <property type="project" value="InterPro"/>
</dbReference>
<dbReference type="InterPro" id="IPR036909">
    <property type="entry name" value="Cyt_c-like_dom_sf"/>
</dbReference>
<keyword evidence="8" id="KW-1133">Transmembrane helix</keyword>
<evidence type="ECO:0000313" key="10">
    <source>
        <dbReference type="EMBL" id="XBJ30055.1"/>
    </source>
</evidence>
<keyword evidence="5 6" id="KW-0408">Iron</keyword>
<feature type="transmembrane region" description="Helical" evidence="8">
    <location>
        <begin position="351"/>
        <end position="368"/>
    </location>
</feature>
<feature type="domain" description="Cytochrome c" evidence="9">
    <location>
        <begin position="240"/>
        <end position="340"/>
    </location>
</feature>
<dbReference type="SUPFAM" id="SSF46626">
    <property type="entry name" value="Cytochrome c"/>
    <property type="match status" value="2"/>
</dbReference>
<evidence type="ECO:0000256" key="5">
    <source>
        <dbReference type="ARBA" id="ARBA00023004"/>
    </source>
</evidence>
<reference evidence="10" key="1">
    <citation type="submission" date="2024-05" db="EMBL/GenBank/DDBJ databases">
        <title>Campylobacter coli isolated from environmental waters in Slovenia.</title>
        <authorList>
            <person name="Zautner A.E."/>
            <person name="Bunk B."/>
            <person name="Riedel T."/>
            <person name="Sproeer C."/>
        </authorList>
    </citation>
    <scope>NUCLEOTIDE SEQUENCE</scope>
    <source>
        <strain evidence="10">CCS1377</strain>
    </source>
</reference>
<dbReference type="InterPro" id="IPR051811">
    <property type="entry name" value="Cytochrome_c550/c551-like"/>
</dbReference>
<dbReference type="PROSITE" id="PS51007">
    <property type="entry name" value="CYTC"/>
    <property type="match status" value="2"/>
</dbReference>
<sequence length="377" mass="41775">MRELKIFLVVVVFTALVYWGVEPYAHSVMKPHVAPANFDFQQEDLSFANSIVATKQADLELAKAENNESKIEAAQKALDLANEKLQKNQALWDKVSKMDFSKADASKGAEFFSSNCIACHGLEAAGIAPTIPDSSIYGVLPPDLSGAGLLYDEKFLAALIMNPSLALKVDHKFGDAFIMTAYNVDVSGESEEVTDANIINVIAYLKEVAMQHKADLEQKTKAELEARYAKIEGISEEQKAALIEKDMVFAKEKNTFIEACGRCHSMKYDGLVATSNSSDLKGYLGSIPPDLSMMIRSRGEEYLNNFLNNTQKLLPGTAMPRVGLNEASQKEILAYMEKIGDSKKEERESTGLYIMLFFVILSIFAIAWKRSVWSKLH</sequence>
<evidence type="ECO:0000256" key="8">
    <source>
        <dbReference type="SAM" id="Phobius"/>
    </source>
</evidence>
<dbReference type="Pfam" id="PF00034">
    <property type="entry name" value="Cytochrom_C"/>
    <property type="match status" value="1"/>
</dbReference>
<organism evidence="10">
    <name type="scientific">Campylobacter sp. CCS1377</name>
    <dbReference type="NCBI Taxonomy" id="3158229"/>
    <lineage>
        <taxon>Bacteria</taxon>
        <taxon>Pseudomonadati</taxon>
        <taxon>Campylobacterota</taxon>
        <taxon>Epsilonproteobacteria</taxon>
        <taxon>Campylobacterales</taxon>
        <taxon>Campylobacteraceae</taxon>
        <taxon>Campylobacter</taxon>
    </lineage>
</organism>
<keyword evidence="3 6" id="KW-0479">Metal-binding</keyword>
<keyword evidence="2 6" id="KW-0349">Heme</keyword>
<dbReference type="PANTHER" id="PTHR37823">
    <property type="entry name" value="CYTOCHROME C-553-LIKE"/>
    <property type="match status" value="1"/>
</dbReference>
<keyword evidence="1" id="KW-0813">Transport</keyword>
<dbReference type="InterPro" id="IPR021195">
    <property type="entry name" value="Ubol_Cyt_c_Rdtase_Cyt_c_su_prd"/>
</dbReference>
<proteinExistence type="predicted"/>
<dbReference type="GO" id="GO:0020037">
    <property type="term" value="F:heme binding"/>
    <property type="evidence" value="ECO:0007669"/>
    <property type="project" value="InterPro"/>
</dbReference>
<dbReference type="AlphaFoldDB" id="A0AAU7E9V8"/>
<keyword evidence="8" id="KW-0812">Transmembrane</keyword>
<evidence type="ECO:0000259" key="9">
    <source>
        <dbReference type="PROSITE" id="PS51007"/>
    </source>
</evidence>
<feature type="coiled-coil region" evidence="7">
    <location>
        <begin position="52"/>
        <end position="91"/>
    </location>
</feature>
<name>A0AAU7E9V8_9BACT</name>
<evidence type="ECO:0000256" key="1">
    <source>
        <dbReference type="ARBA" id="ARBA00022448"/>
    </source>
</evidence>
<keyword evidence="7" id="KW-0175">Coiled coil</keyword>
<dbReference type="Gene3D" id="1.10.760.10">
    <property type="entry name" value="Cytochrome c-like domain"/>
    <property type="match status" value="2"/>
</dbReference>
<evidence type="ECO:0000256" key="2">
    <source>
        <dbReference type="ARBA" id="ARBA00022617"/>
    </source>
</evidence>
<accession>A0AAU7E9V8</accession>
<dbReference type="InterPro" id="IPR009056">
    <property type="entry name" value="Cyt_c-like_dom"/>
</dbReference>
<dbReference type="PIRSF" id="PIRSF019225">
    <property type="entry name" value="Ubol_Cyt_c_Rdtase_Cyt_c_su_prd"/>
    <property type="match status" value="1"/>
</dbReference>
<keyword evidence="8" id="KW-0472">Membrane</keyword>
<dbReference type="PANTHER" id="PTHR37823:SF1">
    <property type="entry name" value="CYTOCHROME C-553-LIKE"/>
    <property type="match status" value="1"/>
</dbReference>
<dbReference type="GO" id="GO:0046872">
    <property type="term" value="F:metal ion binding"/>
    <property type="evidence" value="ECO:0007669"/>
    <property type="project" value="UniProtKB-KW"/>
</dbReference>
<protein>
    <submittedName>
        <fullName evidence="10">C-type cytochrome</fullName>
    </submittedName>
</protein>
<gene>
    <name evidence="10" type="ORF">AAH949_04305</name>
</gene>
<evidence type="ECO:0000256" key="4">
    <source>
        <dbReference type="ARBA" id="ARBA00022982"/>
    </source>
</evidence>
<dbReference type="EMBL" id="CP155620">
    <property type="protein sequence ID" value="XBJ30055.1"/>
    <property type="molecule type" value="Genomic_DNA"/>
</dbReference>
<dbReference type="RefSeq" id="WP_348519081.1">
    <property type="nucleotide sequence ID" value="NZ_CP155620.1"/>
</dbReference>
<keyword evidence="4" id="KW-0249">Electron transport</keyword>
<evidence type="ECO:0000256" key="6">
    <source>
        <dbReference type="PROSITE-ProRule" id="PRU00433"/>
    </source>
</evidence>